<feature type="chain" id="PRO_5039953843" description="G-protein coupled receptors family 2 profile 1 domain-containing protein" evidence="2">
    <location>
        <begin position="20"/>
        <end position="470"/>
    </location>
</feature>
<evidence type="ECO:0000259" key="3">
    <source>
        <dbReference type="PROSITE" id="PS50227"/>
    </source>
</evidence>
<proteinExistence type="predicted"/>
<keyword evidence="2" id="KW-0732">Signal</keyword>
<feature type="transmembrane region" description="Helical" evidence="1">
    <location>
        <begin position="414"/>
        <end position="436"/>
    </location>
</feature>
<reference evidence="4" key="1">
    <citation type="submission" date="2021-03" db="EMBL/GenBank/DDBJ databases">
        <title>Chromosome level genome of the anhydrobiotic midge Polypedilum vanderplanki.</title>
        <authorList>
            <person name="Yoshida Y."/>
            <person name="Kikawada T."/>
            <person name="Gusev O."/>
        </authorList>
    </citation>
    <scope>NUCLEOTIDE SEQUENCE</scope>
    <source>
        <strain evidence="4">NIAS01</strain>
        <tissue evidence="4">Whole body or cell culture</tissue>
    </source>
</reference>
<organism evidence="4 5">
    <name type="scientific">Polypedilum vanderplanki</name>
    <name type="common">Sleeping chironomid midge</name>
    <dbReference type="NCBI Taxonomy" id="319348"/>
    <lineage>
        <taxon>Eukaryota</taxon>
        <taxon>Metazoa</taxon>
        <taxon>Ecdysozoa</taxon>
        <taxon>Arthropoda</taxon>
        <taxon>Hexapoda</taxon>
        <taxon>Insecta</taxon>
        <taxon>Pterygota</taxon>
        <taxon>Neoptera</taxon>
        <taxon>Endopterygota</taxon>
        <taxon>Diptera</taxon>
        <taxon>Nematocera</taxon>
        <taxon>Chironomoidea</taxon>
        <taxon>Chironomidae</taxon>
        <taxon>Chironominae</taxon>
        <taxon>Polypedilum</taxon>
        <taxon>Polypedilum</taxon>
    </lineage>
</organism>
<keyword evidence="1" id="KW-0472">Membrane</keyword>
<dbReference type="Proteomes" id="UP001107558">
    <property type="component" value="Chromosome 1"/>
</dbReference>
<feature type="transmembrane region" description="Helical" evidence="1">
    <location>
        <begin position="308"/>
        <end position="332"/>
    </location>
</feature>
<dbReference type="InterPro" id="IPR001879">
    <property type="entry name" value="GPCR_2_extracellular_dom"/>
</dbReference>
<dbReference type="GO" id="GO:0008528">
    <property type="term" value="F:G protein-coupled peptide receptor activity"/>
    <property type="evidence" value="ECO:0007669"/>
    <property type="project" value="TreeGrafter"/>
</dbReference>
<keyword evidence="1" id="KW-1133">Transmembrane helix</keyword>
<dbReference type="Gene3D" id="1.20.1070.10">
    <property type="entry name" value="Rhodopsin 7-helix transmembrane proteins"/>
    <property type="match status" value="1"/>
</dbReference>
<dbReference type="AlphaFoldDB" id="A0A9J6CLK4"/>
<dbReference type="OrthoDB" id="5967113at2759"/>
<dbReference type="PROSITE" id="PS50227">
    <property type="entry name" value="G_PROTEIN_RECEP_F2_3"/>
    <property type="match status" value="1"/>
</dbReference>
<dbReference type="Gene3D" id="4.10.1240.10">
    <property type="entry name" value="GPCR, family 2, extracellular hormone receptor domain"/>
    <property type="match status" value="1"/>
</dbReference>
<feature type="domain" description="G-protein coupled receptors family 2 profile 1" evidence="3">
    <location>
        <begin position="116"/>
        <end position="194"/>
    </location>
</feature>
<dbReference type="InterPro" id="IPR050332">
    <property type="entry name" value="GPCR_2"/>
</dbReference>
<gene>
    <name evidence="4" type="ORF">PVAND_012166</name>
</gene>
<name>A0A9J6CLK4_POLVA</name>
<dbReference type="PANTHER" id="PTHR45620">
    <property type="entry name" value="PDF RECEPTOR-LIKE PROTEIN-RELATED"/>
    <property type="match status" value="1"/>
</dbReference>
<dbReference type="GO" id="GO:0005886">
    <property type="term" value="C:plasma membrane"/>
    <property type="evidence" value="ECO:0007669"/>
    <property type="project" value="TreeGrafter"/>
</dbReference>
<evidence type="ECO:0000313" key="4">
    <source>
        <dbReference type="EMBL" id="KAG5682844.1"/>
    </source>
</evidence>
<dbReference type="InterPro" id="IPR036445">
    <property type="entry name" value="GPCR_2_extracell_dom_sf"/>
</dbReference>
<accession>A0A9J6CLK4</accession>
<dbReference type="PROSITE" id="PS00649">
    <property type="entry name" value="G_PROTEIN_RECEP_F2_1"/>
    <property type="match status" value="1"/>
</dbReference>
<feature type="transmembrane region" description="Helical" evidence="1">
    <location>
        <begin position="202"/>
        <end position="223"/>
    </location>
</feature>
<feature type="transmembrane region" description="Helical" evidence="1">
    <location>
        <begin position="352"/>
        <end position="370"/>
    </location>
</feature>
<comment type="caution">
    <text evidence="4">The sequence shown here is derived from an EMBL/GenBank/DDBJ whole genome shotgun (WGS) entry which is preliminary data.</text>
</comment>
<protein>
    <recommendedName>
        <fullName evidence="3">G-protein coupled receptors family 2 profile 1 domain-containing protein</fullName>
    </recommendedName>
</protein>
<sequence length="470" mass="54518">MSAIGFWTIILAGIGLANSFDKKGCNFNDAILNPKVFQNNACWKCYENLTDKNRLQKVYCLVKHDGLNFTVNGFLIRDRCVPFDYKSSLISELVQSSVSSEVYELWIKCCSDAKVCCEKMIENYQAENFFNTCESHWDGYSCFNETLPGGYEKKNCPYSMKKNDDSKCEYSYTKSCQYNGTWTKSDFSQCYQHKRLTNYIEWHIALFSISLIFCLLPILSPIMSRTFHSKHSKTLFALIIFVALRNILKLTIISMIFIDTSTETFNNLGCRLISSFTQFCNNMIYVCIALLALKLLQILKNTTENWGMFILLSIGLILTCMSTILWSFMMKIYADKLCWLIDHENHWINDSFNFLLLLVAGVLFLLCLYHKSEKYDENVVHFLKMFIIPLSIFIAPFVLTLISSFVNCCSWEDFFNLLITFIMLLQAISLCIIFFISSKSNLNHNHSYWSVTKYKIFNTKLQCKSCSIKT</sequence>
<feature type="signal peptide" evidence="2">
    <location>
        <begin position="1"/>
        <end position="19"/>
    </location>
</feature>
<keyword evidence="1" id="KW-0812">Transmembrane</keyword>
<dbReference type="InterPro" id="IPR017983">
    <property type="entry name" value="GPCR_2_secretin-like_CS"/>
</dbReference>
<dbReference type="SUPFAM" id="SSF111418">
    <property type="entry name" value="Hormone receptor domain"/>
    <property type="match status" value="1"/>
</dbReference>
<feature type="transmembrane region" description="Helical" evidence="1">
    <location>
        <begin position="276"/>
        <end position="296"/>
    </location>
</feature>
<feature type="transmembrane region" description="Helical" evidence="1">
    <location>
        <begin position="382"/>
        <end position="402"/>
    </location>
</feature>
<keyword evidence="5" id="KW-1185">Reference proteome</keyword>
<dbReference type="EMBL" id="JADBJN010000001">
    <property type="protein sequence ID" value="KAG5682844.1"/>
    <property type="molecule type" value="Genomic_DNA"/>
</dbReference>
<dbReference type="PANTHER" id="PTHR45620:SF42">
    <property type="entry name" value="G-PROTEIN COUPLED RECEPTOR SEB-2"/>
    <property type="match status" value="1"/>
</dbReference>
<evidence type="ECO:0000256" key="2">
    <source>
        <dbReference type="SAM" id="SignalP"/>
    </source>
</evidence>
<evidence type="ECO:0000256" key="1">
    <source>
        <dbReference type="SAM" id="Phobius"/>
    </source>
</evidence>
<evidence type="ECO:0000313" key="5">
    <source>
        <dbReference type="Proteomes" id="UP001107558"/>
    </source>
</evidence>
<feature type="transmembrane region" description="Helical" evidence="1">
    <location>
        <begin position="235"/>
        <end position="256"/>
    </location>
</feature>
<dbReference type="Pfam" id="PF02793">
    <property type="entry name" value="HRM"/>
    <property type="match status" value="1"/>
</dbReference>
<dbReference type="GO" id="GO:0007188">
    <property type="term" value="P:adenylate cyclase-modulating G protein-coupled receptor signaling pathway"/>
    <property type="evidence" value="ECO:0007669"/>
    <property type="project" value="TreeGrafter"/>
</dbReference>